<keyword evidence="4" id="KW-1185">Reference proteome</keyword>
<dbReference type="RefSeq" id="WP_370561921.1">
    <property type="nucleotide sequence ID" value="NZ_JBFWIB010000001.1"/>
</dbReference>
<feature type="compositionally biased region" description="Low complexity" evidence="1">
    <location>
        <begin position="208"/>
        <end position="239"/>
    </location>
</feature>
<dbReference type="Proteomes" id="UP001566331">
    <property type="component" value="Unassembled WGS sequence"/>
</dbReference>
<keyword evidence="2" id="KW-1133">Transmembrane helix</keyword>
<sequence length="267" mass="28409">MRADTAGARTRLLAAMALWAVCVWLLALFGLGGRVQPLPEDPALLQPLPQGSAGAEERLGPLSQYTEIGERPLFASDRRHRPFFLEPQAEGEEGPGEFDVVLTSVLITPGLQMAIVQPREGGEPLRVKVGESPRTAPAWSLLSVAPRSAVFAGPEGERTLELRVFDGVGGQPPTPITSGDDRRAQRLPAPPAATPARRAPQPPPPPQSGAEAAANEAAETAAAEAEAEAQEITPAAQAEAIRRRIEARRARLRQEAQQPPAGRQQNP</sequence>
<evidence type="ECO:0000313" key="3">
    <source>
        <dbReference type="EMBL" id="MEZ0474287.1"/>
    </source>
</evidence>
<organism evidence="3 4">
    <name type="scientific">Luteimonas salinilitoris</name>
    <dbReference type="NCBI Taxonomy" id="3237697"/>
    <lineage>
        <taxon>Bacteria</taxon>
        <taxon>Pseudomonadati</taxon>
        <taxon>Pseudomonadota</taxon>
        <taxon>Gammaproteobacteria</taxon>
        <taxon>Lysobacterales</taxon>
        <taxon>Lysobacteraceae</taxon>
        <taxon>Luteimonas</taxon>
    </lineage>
</organism>
<comment type="caution">
    <text evidence="3">The sequence shown here is derived from an EMBL/GenBank/DDBJ whole genome shotgun (WGS) entry which is preliminary data.</text>
</comment>
<feature type="compositionally biased region" description="Basic and acidic residues" evidence="1">
    <location>
        <begin position="240"/>
        <end position="254"/>
    </location>
</feature>
<name>A0ABV4HRF1_9GAMM</name>
<evidence type="ECO:0008006" key="5">
    <source>
        <dbReference type="Google" id="ProtNLM"/>
    </source>
</evidence>
<feature type="region of interest" description="Disordered" evidence="1">
    <location>
        <begin position="164"/>
        <end position="267"/>
    </location>
</feature>
<keyword evidence="2" id="KW-0472">Membrane</keyword>
<proteinExistence type="predicted"/>
<protein>
    <recommendedName>
        <fullName evidence="5">General secretion pathway protein GspN</fullName>
    </recommendedName>
</protein>
<gene>
    <name evidence="3" type="ORF">AB6713_06605</name>
</gene>
<feature type="transmembrane region" description="Helical" evidence="2">
    <location>
        <begin position="12"/>
        <end position="32"/>
    </location>
</feature>
<evidence type="ECO:0000256" key="1">
    <source>
        <dbReference type="SAM" id="MobiDB-lite"/>
    </source>
</evidence>
<accession>A0ABV4HRF1</accession>
<keyword evidence="2" id="KW-0812">Transmembrane</keyword>
<evidence type="ECO:0000256" key="2">
    <source>
        <dbReference type="SAM" id="Phobius"/>
    </source>
</evidence>
<evidence type="ECO:0000313" key="4">
    <source>
        <dbReference type="Proteomes" id="UP001566331"/>
    </source>
</evidence>
<dbReference type="EMBL" id="JBFWIC010000006">
    <property type="protein sequence ID" value="MEZ0474287.1"/>
    <property type="molecule type" value="Genomic_DNA"/>
</dbReference>
<reference evidence="3 4" key="1">
    <citation type="submission" date="2024-07" db="EMBL/GenBank/DDBJ databases">
        <title>Luteimonas salilacus sp. nov., isolated from the shore soil of Salt Lake in Tibet of China.</title>
        <authorList>
            <person name="Zhang X."/>
            <person name="Li A."/>
        </authorList>
    </citation>
    <scope>NUCLEOTIDE SEQUENCE [LARGE SCALE GENOMIC DNA]</scope>
    <source>
        <strain evidence="3 4">B3-2-R+30</strain>
    </source>
</reference>